<dbReference type="InterPro" id="IPR013216">
    <property type="entry name" value="Methyltransf_11"/>
</dbReference>
<feature type="domain" description="Glycosyltransferase 2-like" evidence="2">
    <location>
        <begin position="505"/>
        <end position="646"/>
    </location>
</feature>
<dbReference type="SUPFAM" id="SSF53448">
    <property type="entry name" value="Nucleotide-diphospho-sugar transferases"/>
    <property type="match status" value="2"/>
</dbReference>
<dbReference type="Pfam" id="PF08241">
    <property type="entry name" value="Methyltransf_11"/>
    <property type="match status" value="1"/>
</dbReference>
<feature type="domain" description="Glycosyltransferase 2-like" evidence="2">
    <location>
        <begin position="759"/>
        <end position="880"/>
    </location>
</feature>
<keyword evidence="5" id="KW-1185">Reference proteome</keyword>
<protein>
    <submittedName>
        <fullName evidence="4">Glycosyltransferase, GT2 family</fullName>
    </submittedName>
</protein>
<dbReference type="Proteomes" id="UP000186666">
    <property type="component" value="Unassembled WGS sequence"/>
</dbReference>
<accession>A0ABY1K6K2</accession>
<evidence type="ECO:0000256" key="1">
    <source>
        <dbReference type="SAM" id="Coils"/>
    </source>
</evidence>
<comment type="caution">
    <text evidence="4">The sequence shown here is derived from an EMBL/GenBank/DDBJ whole genome shotgun (WGS) entry which is preliminary data.</text>
</comment>
<dbReference type="InterPro" id="IPR029063">
    <property type="entry name" value="SAM-dependent_MTases_sf"/>
</dbReference>
<reference evidence="4 5" key="1">
    <citation type="submission" date="2017-01" db="EMBL/GenBank/DDBJ databases">
        <authorList>
            <person name="Varghese N."/>
            <person name="Submissions S."/>
        </authorList>
    </citation>
    <scope>NUCLEOTIDE SEQUENCE [LARGE SCALE GENOMIC DNA]</scope>
    <source>
        <strain evidence="4 5">ATCC 23464</strain>
    </source>
</reference>
<dbReference type="InterPro" id="IPR050834">
    <property type="entry name" value="Glycosyltransf_2"/>
</dbReference>
<feature type="domain" description="Methyltransferase type 11" evidence="3">
    <location>
        <begin position="64"/>
        <end position="111"/>
    </location>
</feature>
<proteinExistence type="predicted"/>
<feature type="coiled-coil region" evidence="1">
    <location>
        <begin position="255"/>
        <end position="337"/>
    </location>
</feature>
<dbReference type="Pfam" id="PF00535">
    <property type="entry name" value="Glycos_transf_2"/>
    <property type="match status" value="2"/>
</dbReference>
<dbReference type="PANTHER" id="PTHR43685:SF2">
    <property type="entry name" value="GLYCOSYLTRANSFERASE 2-LIKE DOMAIN-CONTAINING PROTEIN"/>
    <property type="match status" value="1"/>
</dbReference>
<dbReference type="InterPro" id="IPR029044">
    <property type="entry name" value="Nucleotide-diphossugar_trans"/>
</dbReference>
<dbReference type="SUPFAM" id="SSF53335">
    <property type="entry name" value="S-adenosyl-L-methionine-dependent methyltransferases"/>
    <property type="match status" value="1"/>
</dbReference>
<dbReference type="InterPro" id="IPR001173">
    <property type="entry name" value="Glyco_trans_2-like"/>
</dbReference>
<dbReference type="Gene3D" id="3.40.50.150">
    <property type="entry name" value="Vaccinia Virus protein VP39"/>
    <property type="match status" value="1"/>
</dbReference>
<sequence length="1025" mass="119391">MVVPFDQFQRYKHASELIEVVRENNNVYSILEVGANEHKNLERFLPNDKITYLDIIVPDKLKGDPAYIQGDATEMPLNNQQFDFIIALDVFEHIPQTKRISFLNELRRVSRFGFILGAPFNTEGVSESEHRASTYFKTLYGYEYPWLEEHFINKLPDINEVSDYFKSKDWNHINFYHGSLEIWEKMTKLHFLAAGREALYDFRFTIDEYYNNYIYSSDYNGPCYRNFFFVVNAEKKEMLEKVDKLINQRYKSEINQSKINELNNLERDLNNLSNFQLFNTEIHHKNNELEAKKIMVEQVRQEVEQKRYELEKAEQEIKENRLQLKEMSLELQKKDTEIVDNIQLVENLTLINETLNSQNNYWTKIHDEACEITKRVEVENELLNNSILQIQNTVKEQLEYIQKLEIVSQQLRLKNRIKKIVPIKIRSYIKKNKAIFDTLRKNPNLAKKTFNEIRKNGINATKNKIRSKMISADATSEYKSEDLINFKIEQIKTEIKEFPYNPLVSIVIPVYNVDPKWLDRAIRSVEEQVYEFWELCIVDDCSTNEQTKSFLNTINHPKIKIKLLESNRGISDATNEAILLSSGEYIALLDNDDEITKDALFEVVRAINETDADIIYSDEDKIDTAGNRKFPFHKPDWSPDLLRSQMYIGHFLVFKKILFNSIGGFRKEFDGSQDYDLILRLSEIAKYIHHIPKVLYSWRELETSTALNPYSKPYAHHAGLKALNEHLIRVFGEGNAHADESEFLFVFDSRYKIGPIKASIIIPTKDKIDLLEPCINSILEKTSYLNYEIIIINNNSVEKETFEWFDLQRGNPKIKIVDANYEFNWSKLNNHGIREATGDVFVFLNNDTQVISKDWLLRLLEKANRADVGTVGGLLLYEDKTIQHAGVVIGLGGWADHVFKGMEPNHYGSPFVSPMLTRNVIASTGACLAISRGTINEIGLFNEEFVICGSDVEISLRAIQNGLYNIYDPYVVLCHLESKSRDSYIPPIDFEMSKLHYGPYLEKGDPYFNKNLDLNSLKPMLHQGD</sequence>
<organism evidence="4 5">
    <name type="scientific">Paenibacillus macquariensis</name>
    <dbReference type="NCBI Taxonomy" id="948756"/>
    <lineage>
        <taxon>Bacteria</taxon>
        <taxon>Bacillati</taxon>
        <taxon>Bacillota</taxon>
        <taxon>Bacilli</taxon>
        <taxon>Bacillales</taxon>
        <taxon>Paenibacillaceae</taxon>
        <taxon>Paenibacillus</taxon>
    </lineage>
</organism>
<evidence type="ECO:0000259" key="2">
    <source>
        <dbReference type="Pfam" id="PF00535"/>
    </source>
</evidence>
<name>A0ABY1K6K2_9BACL</name>
<dbReference type="RefSeq" id="WP_082867426.1">
    <property type="nucleotide sequence ID" value="NZ_FTNK01000011.1"/>
</dbReference>
<dbReference type="Gene3D" id="3.90.550.10">
    <property type="entry name" value="Spore Coat Polysaccharide Biosynthesis Protein SpsA, Chain A"/>
    <property type="match status" value="2"/>
</dbReference>
<evidence type="ECO:0000313" key="4">
    <source>
        <dbReference type="EMBL" id="SIR33072.1"/>
    </source>
</evidence>
<evidence type="ECO:0000259" key="3">
    <source>
        <dbReference type="Pfam" id="PF08241"/>
    </source>
</evidence>
<dbReference type="PANTHER" id="PTHR43685">
    <property type="entry name" value="GLYCOSYLTRANSFERASE"/>
    <property type="match status" value="1"/>
</dbReference>
<keyword evidence="1" id="KW-0175">Coiled coil</keyword>
<gene>
    <name evidence="4" type="ORF">SAMN05421578_11123</name>
</gene>
<evidence type="ECO:0000313" key="5">
    <source>
        <dbReference type="Proteomes" id="UP000186666"/>
    </source>
</evidence>
<dbReference type="CDD" id="cd04184">
    <property type="entry name" value="GT2_RfbC_Mx_like"/>
    <property type="match status" value="1"/>
</dbReference>
<dbReference type="EMBL" id="FTNK01000011">
    <property type="protein sequence ID" value="SIR33072.1"/>
    <property type="molecule type" value="Genomic_DNA"/>
</dbReference>